<evidence type="ECO:0000313" key="1">
    <source>
        <dbReference type="EMBL" id="PKW25936.1"/>
    </source>
</evidence>
<accession>A0A2N3YGI1</accession>
<keyword evidence="2" id="KW-1185">Reference proteome</keyword>
<gene>
    <name evidence="1" type="ORF">ATL31_0740</name>
</gene>
<sequence length="31" mass="3551">MNENTTYDEAARARQALQESLDLRDQGHSDD</sequence>
<dbReference type="Proteomes" id="UP000233781">
    <property type="component" value="Unassembled WGS sequence"/>
</dbReference>
<dbReference type="OrthoDB" id="4871533at2"/>
<name>A0A2N3YGI1_9MICO</name>
<protein>
    <submittedName>
        <fullName evidence="1">Uncharacterized protein</fullName>
    </submittedName>
</protein>
<dbReference type="RefSeq" id="WP_101394583.1">
    <property type="nucleotide sequence ID" value="NZ_PJNE01000001.1"/>
</dbReference>
<reference evidence="1 2" key="1">
    <citation type="submission" date="2017-12" db="EMBL/GenBank/DDBJ databases">
        <title>Sequencing the genomes of 1000 Actinobacteria strains.</title>
        <authorList>
            <person name="Klenk H.-P."/>
        </authorList>
    </citation>
    <scope>NUCLEOTIDE SEQUENCE [LARGE SCALE GENOMIC DNA]</scope>
    <source>
        <strain evidence="1 2">DSM 12806</strain>
    </source>
</reference>
<dbReference type="EMBL" id="PJNE01000001">
    <property type="protein sequence ID" value="PKW25936.1"/>
    <property type="molecule type" value="Genomic_DNA"/>
</dbReference>
<evidence type="ECO:0000313" key="2">
    <source>
        <dbReference type="Proteomes" id="UP000233781"/>
    </source>
</evidence>
<proteinExistence type="predicted"/>
<dbReference type="AlphaFoldDB" id="A0A2N3YGI1"/>
<comment type="caution">
    <text evidence="1">The sequence shown here is derived from an EMBL/GenBank/DDBJ whole genome shotgun (WGS) entry which is preliminary data.</text>
</comment>
<organism evidence="1 2">
    <name type="scientific">Phycicoccus duodecadis</name>
    <dbReference type="NCBI Taxonomy" id="173053"/>
    <lineage>
        <taxon>Bacteria</taxon>
        <taxon>Bacillati</taxon>
        <taxon>Actinomycetota</taxon>
        <taxon>Actinomycetes</taxon>
        <taxon>Micrococcales</taxon>
        <taxon>Intrasporangiaceae</taxon>
        <taxon>Phycicoccus</taxon>
    </lineage>
</organism>